<dbReference type="RefSeq" id="XP_005839875.1">
    <property type="nucleotide sequence ID" value="XM_005839818.1"/>
</dbReference>
<dbReference type="InterPro" id="IPR036291">
    <property type="entry name" value="NAD(P)-bd_dom_sf"/>
</dbReference>
<dbReference type="InterPro" id="IPR044163">
    <property type="entry name" value="SARED1-like"/>
</dbReference>
<gene>
    <name evidence="2" type="ORF">GUITHDRAFT_84495</name>
</gene>
<evidence type="ECO:0000313" key="2">
    <source>
        <dbReference type="EMBL" id="EKX52895.1"/>
    </source>
</evidence>
<reference evidence="2 4" key="1">
    <citation type="journal article" date="2012" name="Nature">
        <title>Algal genomes reveal evolutionary mosaicism and the fate of nucleomorphs.</title>
        <authorList>
            <consortium name="DOE Joint Genome Institute"/>
            <person name="Curtis B.A."/>
            <person name="Tanifuji G."/>
            <person name="Burki F."/>
            <person name="Gruber A."/>
            <person name="Irimia M."/>
            <person name="Maruyama S."/>
            <person name="Arias M.C."/>
            <person name="Ball S.G."/>
            <person name="Gile G.H."/>
            <person name="Hirakawa Y."/>
            <person name="Hopkins J.F."/>
            <person name="Kuo A."/>
            <person name="Rensing S.A."/>
            <person name="Schmutz J."/>
            <person name="Symeonidi A."/>
            <person name="Elias M."/>
            <person name="Eveleigh R.J."/>
            <person name="Herman E.K."/>
            <person name="Klute M.J."/>
            <person name="Nakayama T."/>
            <person name="Obornik M."/>
            <person name="Reyes-Prieto A."/>
            <person name="Armbrust E.V."/>
            <person name="Aves S.J."/>
            <person name="Beiko R.G."/>
            <person name="Coutinho P."/>
            <person name="Dacks J.B."/>
            <person name="Durnford D.G."/>
            <person name="Fast N.M."/>
            <person name="Green B.R."/>
            <person name="Grisdale C.J."/>
            <person name="Hempel F."/>
            <person name="Henrissat B."/>
            <person name="Hoppner M.P."/>
            <person name="Ishida K."/>
            <person name="Kim E."/>
            <person name="Koreny L."/>
            <person name="Kroth P.G."/>
            <person name="Liu Y."/>
            <person name="Malik S.B."/>
            <person name="Maier U.G."/>
            <person name="McRose D."/>
            <person name="Mock T."/>
            <person name="Neilson J.A."/>
            <person name="Onodera N.T."/>
            <person name="Poole A.M."/>
            <person name="Pritham E.J."/>
            <person name="Richards T.A."/>
            <person name="Rocap G."/>
            <person name="Roy S.W."/>
            <person name="Sarai C."/>
            <person name="Schaack S."/>
            <person name="Shirato S."/>
            <person name="Slamovits C.H."/>
            <person name="Spencer D.F."/>
            <person name="Suzuki S."/>
            <person name="Worden A.Z."/>
            <person name="Zauner S."/>
            <person name="Barry K."/>
            <person name="Bell C."/>
            <person name="Bharti A.K."/>
            <person name="Crow J.A."/>
            <person name="Grimwood J."/>
            <person name="Kramer R."/>
            <person name="Lindquist E."/>
            <person name="Lucas S."/>
            <person name="Salamov A."/>
            <person name="McFadden G.I."/>
            <person name="Lane C.E."/>
            <person name="Keeling P.J."/>
            <person name="Gray M.W."/>
            <person name="Grigoriev I.V."/>
            <person name="Archibald J.M."/>
        </authorList>
    </citation>
    <scope>NUCLEOTIDE SEQUENCE</scope>
    <source>
        <strain evidence="2 4">CCMP2712</strain>
    </source>
</reference>
<dbReference type="PANTHER" id="PTHR14194">
    <property type="entry name" value="NITROGEN METABOLIC REGULATION PROTEIN NMR-RELATED"/>
    <property type="match status" value="1"/>
</dbReference>
<dbReference type="AlphaFoldDB" id="L1JXG3"/>
<dbReference type="EMBL" id="JH992971">
    <property type="protein sequence ID" value="EKX52895.1"/>
    <property type="molecule type" value="Genomic_DNA"/>
</dbReference>
<evidence type="ECO:0000313" key="4">
    <source>
        <dbReference type="Proteomes" id="UP000011087"/>
    </source>
</evidence>
<sequence>MACQRAPLSLQMLLGVPKQVLVTGASGRTGFLTFTKLRELEKEFYVRGLVRSQKGAKKLETTGASLGDSEKIKEQNAKMRAMGLPADDDEPEVFVGDIMDRDSIQEAFDDLDALVILTSGVPKLRKREIVKTVLSKLIGRQRMPKFYYDQMPEEVDWLGCKCQIDLAKEKGIDHVVLVSSMGVSPQKNTPDNTLNKIGGGNILVWKAKAEDYLKESGLTYTIIHPGGLTNKPGGERELVLGTDDSLLDNYEQLGATRTIPREDVANLVIEVLRHKELVANKSFDVVTKDVGAGAPTKDWESLFKTLP</sequence>
<dbReference type="HOGENOM" id="CLU_025711_0_0_1"/>
<dbReference type="GO" id="GO:0016491">
    <property type="term" value="F:oxidoreductase activity"/>
    <property type="evidence" value="ECO:0007669"/>
    <property type="project" value="InterPro"/>
</dbReference>
<keyword evidence="4" id="KW-1185">Reference proteome</keyword>
<dbReference type="GO" id="GO:0009507">
    <property type="term" value="C:chloroplast"/>
    <property type="evidence" value="ECO:0007669"/>
    <property type="project" value="TreeGrafter"/>
</dbReference>
<dbReference type="eggNOG" id="KOG1203">
    <property type="taxonomic scope" value="Eukaryota"/>
</dbReference>
<dbReference type="OMA" id="EAMVICT"/>
<dbReference type="STRING" id="905079.L1JXG3"/>
<dbReference type="GeneID" id="17309540"/>
<dbReference type="Pfam" id="PF13460">
    <property type="entry name" value="NAD_binding_10"/>
    <property type="match status" value="1"/>
</dbReference>
<accession>L1JXG3</accession>
<dbReference type="Gene3D" id="3.40.50.720">
    <property type="entry name" value="NAD(P)-binding Rossmann-like Domain"/>
    <property type="match status" value="1"/>
</dbReference>
<dbReference type="OrthoDB" id="419598at2759"/>
<organism evidence="2">
    <name type="scientific">Guillardia theta (strain CCMP2712)</name>
    <name type="common">Cryptophyte</name>
    <dbReference type="NCBI Taxonomy" id="905079"/>
    <lineage>
        <taxon>Eukaryota</taxon>
        <taxon>Cryptophyceae</taxon>
        <taxon>Pyrenomonadales</taxon>
        <taxon>Geminigeraceae</taxon>
        <taxon>Guillardia</taxon>
    </lineage>
</organism>
<dbReference type="Proteomes" id="UP000011087">
    <property type="component" value="Unassembled WGS sequence"/>
</dbReference>
<reference evidence="3" key="3">
    <citation type="submission" date="2016-03" db="UniProtKB">
        <authorList>
            <consortium name="EnsemblProtists"/>
        </authorList>
    </citation>
    <scope>IDENTIFICATION</scope>
</reference>
<proteinExistence type="predicted"/>
<evidence type="ECO:0000259" key="1">
    <source>
        <dbReference type="Pfam" id="PF13460"/>
    </source>
</evidence>
<name>L1JXG3_GUITC</name>
<dbReference type="EnsemblProtists" id="EKX52895">
    <property type="protein sequence ID" value="EKX52895"/>
    <property type="gene ID" value="GUITHDRAFT_84495"/>
</dbReference>
<dbReference type="PaxDb" id="55529-EKX52895"/>
<dbReference type="SUPFAM" id="SSF51735">
    <property type="entry name" value="NAD(P)-binding Rossmann-fold domains"/>
    <property type="match status" value="1"/>
</dbReference>
<dbReference type="CDD" id="cd05243">
    <property type="entry name" value="SDR_a5"/>
    <property type="match status" value="1"/>
</dbReference>
<protein>
    <recommendedName>
        <fullName evidence="1">NAD(P)-binding domain-containing protein</fullName>
    </recommendedName>
</protein>
<dbReference type="KEGG" id="gtt:GUITHDRAFT_84495"/>
<feature type="domain" description="NAD(P)-binding" evidence="1">
    <location>
        <begin position="87"/>
        <end position="274"/>
    </location>
</feature>
<dbReference type="InterPro" id="IPR016040">
    <property type="entry name" value="NAD(P)-bd_dom"/>
</dbReference>
<evidence type="ECO:0000313" key="3">
    <source>
        <dbReference type="EnsemblProtists" id="EKX52895"/>
    </source>
</evidence>
<dbReference type="PANTHER" id="PTHR14194:SF86">
    <property type="entry name" value="OS05G0110300 PROTEIN"/>
    <property type="match status" value="1"/>
</dbReference>
<reference evidence="4" key="2">
    <citation type="submission" date="2012-11" db="EMBL/GenBank/DDBJ databases">
        <authorList>
            <person name="Kuo A."/>
            <person name="Curtis B.A."/>
            <person name="Tanifuji G."/>
            <person name="Burki F."/>
            <person name="Gruber A."/>
            <person name="Irimia M."/>
            <person name="Maruyama S."/>
            <person name="Arias M.C."/>
            <person name="Ball S.G."/>
            <person name="Gile G.H."/>
            <person name="Hirakawa Y."/>
            <person name="Hopkins J.F."/>
            <person name="Rensing S.A."/>
            <person name="Schmutz J."/>
            <person name="Symeonidi A."/>
            <person name="Elias M."/>
            <person name="Eveleigh R.J."/>
            <person name="Herman E.K."/>
            <person name="Klute M.J."/>
            <person name="Nakayama T."/>
            <person name="Obornik M."/>
            <person name="Reyes-Prieto A."/>
            <person name="Armbrust E.V."/>
            <person name="Aves S.J."/>
            <person name="Beiko R.G."/>
            <person name="Coutinho P."/>
            <person name="Dacks J.B."/>
            <person name="Durnford D.G."/>
            <person name="Fast N.M."/>
            <person name="Green B.R."/>
            <person name="Grisdale C."/>
            <person name="Hempe F."/>
            <person name="Henrissat B."/>
            <person name="Hoppner M.P."/>
            <person name="Ishida K.-I."/>
            <person name="Kim E."/>
            <person name="Koreny L."/>
            <person name="Kroth P.G."/>
            <person name="Liu Y."/>
            <person name="Malik S.-B."/>
            <person name="Maier U.G."/>
            <person name="McRose D."/>
            <person name="Mock T."/>
            <person name="Neilson J.A."/>
            <person name="Onodera N.T."/>
            <person name="Poole A.M."/>
            <person name="Pritham E.J."/>
            <person name="Richards T.A."/>
            <person name="Rocap G."/>
            <person name="Roy S.W."/>
            <person name="Sarai C."/>
            <person name="Schaack S."/>
            <person name="Shirato S."/>
            <person name="Slamovits C.H."/>
            <person name="Spencer D.F."/>
            <person name="Suzuki S."/>
            <person name="Worden A.Z."/>
            <person name="Zauner S."/>
            <person name="Barry K."/>
            <person name="Bell C."/>
            <person name="Bharti A.K."/>
            <person name="Crow J.A."/>
            <person name="Grimwood J."/>
            <person name="Kramer R."/>
            <person name="Lindquist E."/>
            <person name="Lucas S."/>
            <person name="Salamov A."/>
            <person name="McFadden G.I."/>
            <person name="Lane C.E."/>
            <person name="Keeling P.J."/>
            <person name="Gray M.W."/>
            <person name="Grigoriev I.V."/>
            <person name="Archibald J.M."/>
        </authorList>
    </citation>
    <scope>NUCLEOTIDE SEQUENCE</scope>
    <source>
        <strain evidence="4">CCMP2712</strain>
    </source>
</reference>